<proteinExistence type="predicted"/>
<accession>A0A8J5N8R0</accession>
<dbReference type="Proteomes" id="UP000747542">
    <property type="component" value="Unassembled WGS sequence"/>
</dbReference>
<reference evidence="1" key="1">
    <citation type="journal article" date="2021" name="Sci. Adv.">
        <title>The American lobster genome reveals insights on longevity, neural, and immune adaptations.</title>
        <authorList>
            <person name="Polinski J.M."/>
            <person name="Zimin A.V."/>
            <person name="Clark K.F."/>
            <person name="Kohn A.B."/>
            <person name="Sadowski N."/>
            <person name="Timp W."/>
            <person name="Ptitsyn A."/>
            <person name="Khanna P."/>
            <person name="Romanova D.Y."/>
            <person name="Williams P."/>
            <person name="Greenwood S.J."/>
            <person name="Moroz L.L."/>
            <person name="Walt D.R."/>
            <person name="Bodnar A.G."/>
        </authorList>
    </citation>
    <scope>NUCLEOTIDE SEQUENCE</scope>
    <source>
        <strain evidence="1">GMGI-L3</strain>
    </source>
</reference>
<dbReference type="EMBL" id="JAHLQT010006356">
    <property type="protein sequence ID" value="KAG7174913.1"/>
    <property type="molecule type" value="Genomic_DNA"/>
</dbReference>
<organism evidence="1 2">
    <name type="scientific">Homarus americanus</name>
    <name type="common">American lobster</name>
    <dbReference type="NCBI Taxonomy" id="6706"/>
    <lineage>
        <taxon>Eukaryota</taxon>
        <taxon>Metazoa</taxon>
        <taxon>Ecdysozoa</taxon>
        <taxon>Arthropoda</taxon>
        <taxon>Crustacea</taxon>
        <taxon>Multicrustacea</taxon>
        <taxon>Malacostraca</taxon>
        <taxon>Eumalacostraca</taxon>
        <taxon>Eucarida</taxon>
        <taxon>Decapoda</taxon>
        <taxon>Pleocyemata</taxon>
        <taxon>Astacidea</taxon>
        <taxon>Nephropoidea</taxon>
        <taxon>Nephropidae</taxon>
        <taxon>Homarus</taxon>
    </lineage>
</organism>
<comment type="caution">
    <text evidence="1">The sequence shown here is derived from an EMBL/GenBank/DDBJ whole genome shotgun (WGS) entry which is preliminary data.</text>
</comment>
<evidence type="ECO:0000313" key="2">
    <source>
        <dbReference type="Proteomes" id="UP000747542"/>
    </source>
</evidence>
<gene>
    <name evidence="1" type="primary">gag-pol-L7</name>
    <name evidence="1" type="ORF">Hamer_G015106</name>
</gene>
<keyword evidence="2" id="KW-1185">Reference proteome</keyword>
<name>A0A8J5N8R0_HOMAM</name>
<sequence>MRDQFVDTLDSMQLKIQVKQSQPVTLQEVLARALEFESYVRSSLLCFREESNTGFKALKGQLQEAEKFKGTCWYCENIGHKRRTRAREGQYREERGKEKMMYLWIRWTLQH</sequence>
<protein>
    <submittedName>
        <fullName evidence="1">Putative Gag-Pol polyprotein-like 7</fullName>
    </submittedName>
</protein>
<evidence type="ECO:0000313" key="1">
    <source>
        <dbReference type="EMBL" id="KAG7174913.1"/>
    </source>
</evidence>
<dbReference type="AlphaFoldDB" id="A0A8J5N8R0"/>